<dbReference type="EMBL" id="CAJVPW010000790">
    <property type="protein sequence ID" value="CAG8465934.1"/>
    <property type="molecule type" value="Genomic_DNA"/>
</dbReference>
<evidence type="ECO:0000313" key="1">
    <source>
        <dbReference type="EMBL" id="CAG8465934.1"/>
    </source>
</evidence>
<comment type="caution">
    <text evidence="1">The sequence shown here is derived from an EMBL/GenBank/DDBJ whole genome shotgun (WGS) entry which is preliminary data.</text>
</comment>
<keyword evidence="2" id="KW-1185">Reference proteome</keyword>
<protein>
    <submittedName>
        <fullName evidence="1">10660_t:CDS:1</fullName>
    </submittedName>
</protein>
<accession>A0ACA9KEB2</accession>
<name>A0ACA9KEB2_9GLOM</name>
<feature type="non-terminal residue" evidence="1">
    <location>
        <position position="91"/>
    </location>
</feature>
<dbReference type="Proteomes" id="UP000789366">
    <property type="component" value="Unassembled WGS sequence"/>
</dbReference>
<evidence type="ECO:0000313" key="2">
    <source>
        <dbReference type="Proteomes" id="UP000789366"/>
    </source>
</evidence>
<gene>
    <name evidence="1" type="ORF">SPELUC_LOCUS1471</name>
</gene>
<proteinExistence type="predicted"/>
<sequence length="91" mass="10659">MNLLELLKLAKKKDELLTVQQYQPHQIPPHDKVDNTIRYCKICVKELEGSQQSPYPYTKSGGSMGNLIQHLRDKHNIMTKNYKNYLDSEKK</sequence>
<organism evidence="1 2">
    <name type="scientific">Cetraspora pellucida</name>
    <dbReference type="NCBI Taxonomy" id="1433469"/>
    <lineage>
        <taxon>Eukaryota</taxon>
        <taxon>Fungi</taxon>
        <taxon>Fungi incertae sedis</taxon>
        <taxon>Mucoromycota</taxon>
        <taxon>Glomeromycotina</taxon>
        <taxon>Glomeromycetes</taxon>
        <taxon>Diversisporales</taxon>
        <taxon>Gigasporaceae</taxon>
        <taxon>Cetraspora</taxon>
    </lineage>
</organism>
<reference evidence="1" key="1">
    <citation type="submission" date="2021-06" db="EMBL/GenBank/DDBJ databases">
        <authorList>
            <person name="Kallberg Y."/>
            <person name="Tangrot J."/>
            <person name="Rosling A."/>
        </authorList>
    </citation>
    <scope>NUCLEOTIDE SEQUENCE</scope>
    <source>
        <strain evidence="1">28 12/20/2015</strain>
    </source>
</reference>